<keyword evidence="6" id="KW-1185">Reference proteome</keyword>
<keyword evidence="2" id="KW-0689">Ribosomal protein</keyword>
<dbReference type="SMART" id="SM00739">
    <property type="entry name" value="KOW"/>
    <property type="match status" value="1"/>
</dbReference>
<dbReference type="NCBIfam" id="TIGR01080">
    <property type="entry name" value="rplX_A_E"/>
    <property type="match status" value="1"/>
</dbReference>
<dbReference type="GO" id="GO:0015934">
    <property type="term" value="C:large ribosomal subunit"/>
    <property type="evidence" value="ECO:0007669"/>
    <property type="project" value="InterPro"/>
</dbReference>
<dbReference type="InterPro" id="IPR005825">
    <property type="entry name" value="Ribosomal_uL24_CS"/>
</dbReference>
<name>A0AA39I5H8_9BILA</name>
<dbReference type="AlphaFoldDB" id="A0AA39I5H8"/>
<dbReference type="InterPro" id="IPR005824">
    <property type="entry name" value="KOW"/>
</dbReference>
<gene>
    <name evidence="5" type="ORF">QR680_013432</name>
</gene>
<evidence type="ECO:0000259" key="4">
    <source>
        <dbReference type="SMART" id="SM00739"/>
    </source>
</evidence>
<comment type="similarity">
    <text evidence="1">Belongs to the universal ribosomal protein uL24 family.</text>
</comment>
<dbReference type="InterPro" id="IPR014722">
    <property type="entry name" value="Rib_uL2_dom2"/>
</dbReference>
<dbReference type="InterPro" id="IPR008991">
    <property type="entry name" value="Translation_prot_SH3-like_sf"/>
</dbReference>
<dbReference type="InterPro" id="IPR041988">
    <property type="entry name" value="Ribosomal_uL24_KOW"/>
</dbReference>
<evidence type="ECO:0000256" key="2">
    <source>
        <dbReference type="ARBA" id="ARBA00022980"/>
    </source>
</evidence>
<dbReference type="GO" id="GO:0006412">
    <property type="term" value="P:translation"/>
    <property type="evidence" value="ECO:0007669"/>
    <property type="project" value="InterPro"/>
</dbReference>
<organism evidence="5 6">
    <name type="scientific">Steinernema hermaphroditum</name>
    <dbReference type="NCBI Taxonomy" id="289476"/>
    <lineage>
        <taxon>Eukaryota</taxon>
        <taxon>Metazoa</taxon>
        <taxon>Ecdysozoa</taxon>
        <taxon>Nematoda</taxon>
        <taxon>Chromadorea</taxon>
        <taxon>Rhabditida</taxon>
        <taxon>Tylenchina</taxon>
        <taxon>Panagrolaimomorpha</taxon>
        <taxon>Strongyloidoidea</taxon>
        <taxon>Steinernematidae</taxon>
        <taxon>Steinernema</taxon>
    </lineage>
</organism>
<evidence type="ECO:0000256" key="3">
    <source>
        <dbReference type="ARBA" id="ARBA00023274"/>
    </source>
</evidence>
<dbReference type="Pfam" id="PF16906">
    <property type="entry name" value="Ribosomal_L26"/>
    <property type="match status" value="1"/>
</dbReference>
<proteinExistence type="inferred from homology"/>
<dbReference type="PROSITE" id="PS01108">
    <property type="entry name" value="RIBOSOMAL_L24"/>
    <property type="match status" value="1"/>
</dbReference>
<dbReference type="FunFam" id="2.30.30.30:FF:000009">
    <property type="entry name" value="60S ribosomal protein L26"/>
    <property type="match status" value="1"/>
</dbReference>
<dbReference type="PANTHER" id="PTHR11143">
    <property type="entry name" value="60S RIBOSOMAL PROTEIN L26 FAMILY MEMBER"/>
    <property type="match status" value="1"/>
</dbReference>
<evidence type="ECO:0000313" key="6">
    <source>
        <dbReference type="Proteomes" id="UP001175271"/>
    </source>
</evidence>
<sequence length="217" mass="24308">MIFTSLLCQKIRGPTFKVPPLTYVVIPHGAVGDQSETLTLPSNIIRSEANRPLGRAPPAAGDAIVTAEFEKKVKMKKNPFVSSSSRKNRARHFNAPSHVRRVMMSAPLSKELRTKHNVRSMPIRLDDEVQVARGHYKGNTGRVIRVYRKKFVVHVDKITREKANGSTVHVGVHPSKVVITKLKMDKDRRDLVDRKAAGRARVLGILKGKHSEDTIEE</sequence>
<protein>
    <recommendedName>
        <fullName evidence="4">KOW domain-containing protein</fullName>
    </recommendedName>
</protein>
<dbReference type="GO" id="GO:0003735">
    <property type="term" value="F:structural constituent of ribosome"/>
    <property type="evidence" value="ECO:0007669"/>
    <property type="project" value="InterPro"/>
</dbReference>
<feature type="domain" description="KOW" evidence="4">
    <location>
        <begin position="122"/>
        <end position="149"/>
    </location>
</feature>
<dbReference type="Pfam" id="PF00467">
    <property type="entry name" value="KOW"/>
    <property type="match status" value="1"/>
</dbReference>
<dbReference type="CDD" id="cd06089">
    <property type="entry name" value="KOW_RPL26"/>
    <property type="match status" value="1"/>
</dbReference>
<keyword evidence="3" id="KW-0687">Ribonucleoprotein</keyword>
<dbReference type="SUPFAM" id="SSF50104">
    <property type="entry name" value="Translation proteins SH3-like domain"/>
    <property type="match status" value="1"/>
</dbReference>
<evidence type="ECO:0000313" key="5">
    <source>
        <dbReference type="EMBL" id="KAK0418206.1"/>
    </source>
</evidence>
<dbReference type="HAMAP" id="MF_01326_A">
    <property type="entry name" value="Ribosomal_uL24_A"/>
    <property type="match status" value="1"/>
</dbReference>
<evidence type="ECO:0000256" key="1">
    <source>
        <dbReference type="ARBA" id="ARBA00010618"/>
    </source>
</evidence>
<accession>A0AA39I5H8</accession>
<dbReference type="InterPro" id="IPR005756">
    <property type="entry name" value="Ribosomal_uL24_euk/arc"/>
</dbReference>
<dbReference type="Gene3D" id="2.30.30.30">
    <property type="match status" value="1"/>
</dbReference>
<dbReference type="EMBL" id="JAUCMV010000002">
    <property type="protein sequence ID" value="KAK0418206.1"/>
    <property type="molecule type" value="Genomic_DNA"/>
</dbReference>
<dbReference type="GO" id="GO:0003723">
    <property type="term" value="F:RNA binding"/>
    <property type="evidence" value="ECO:0007669"/>
    <property type="project" value="InterPro"/>
</dbReference>
<reference evidence="5" key="1">
    <citation type="submission" date="2023-06" db="EMBL/GenBank/DDBJ databases">
        <title>Genomic analysis of the entomopathogenic nematode Steinernema hermaphroditum.</title>
        <authorList>
            <person name="Schwarz E.M."/>
            <person name="Heppert J.K."/>
            <person name="Baniya A."/>
            <person name="Schwartz H.T."/>
            <person name="Tan C.-H."/>
            <person name="Antoshechkin I."/>
            <person name="Sternberg P.W."/>
            <person name="Goodrich-Blair H."/>
            <person name="Dillman A.R."/>
        </authorList>
    </citation>
    <scope>NUCLEOTIDE SEQUENCE</scope>
    <source>
        <strain evidence="5">PS9179</strain>
        <tissue evidence="5">Whole animal</tissue>
    </source>
</reference>
<dbReference type="Proteomes" id="UP001175271">
    <property type="component" value="Unassembled WGS sequence"/>
</dbReference>
<comment type="caution">
    <text evidence="5">The sequence shown here is derived from an EMBL/GenBank/DDBJ whole genome shotgun (WGS) entry which is preliminary data.</text>
</comment>